<keyword evidence="1 4" id="KW-0413">Isomerase</keyword>
<keyword evidence="1" id="KW-0697">Rotamase</keyword>
<dbReference type="SUPFAM" id="SSF103088">
    <property type="entry name" value="OmpA-like"/>
    <property type="match status" value="1"/>
</dbReference>
<dbReference type="AlphaFoldDB" id="A0A840TNL3"/>
<organism evidence="4 5">
    <name type="scientific">Rhabdobacter roseus</name>
    <dbReference type="NCBI Taxonomy" id="1655419"/>
    <lineage>
        <taxon>Bacteria</taxon>
        <taxon>Pseudomonadati</taxon>
        <taxon>Bacteroidota</taxon>
        <taxon>Cytophagia</taxon>
        <taxon>Cytophagales</taxon>
        <taxon>Cytophagaceae</taxon>
        <taxon>Rhabdobacter</taxon>
    </lineage>
</organism>
<feature type="signal peptide" evidence="2">
    <location>
        <begin position="1"/>
        <end position="28"/>
    </location>
</feature>
<dbReference type="InterPro" id="IPR000297">
    <property type="entry name" value="PPIase_PpiC"/>
</dbReference>
<name>A0A840TNL3_9BACT</name>
<gene>
    <name evidence="4" type="ORF">HNQ92_004026</name>
</gene>
<dbReference type="InterPro" id="IPR050245">
    <property type="entry name" value="PrsA_foldase"/>
</dbReference>
<reference evidence="4 5" key="1">
    <citation type="submission" date="2020-08" db="EMBL/GenBank/DDBJ databases">
        <title>Genomic Encyclopedia of Type Strains, Phase IV (KMG-IV): sequencing the most valuable type-strain genomes for metagenomic binning, comparative biology and taxonomic classification.</title>
        <authorList>
            <person name="Goeker M."/>
        </authorList>
    </citation>
    <scope>NUCLEOTIDE SEQUENCE [LARGE SCALE GENOMIC DNA]</scope>
    <source>
        <strain evidence="4 5">DSM 105074</strain>
    </source>
</reference>
<dbReference type="Pfam" id="PF00639">
    <property type="entry name" value="Rotamase"/>
    <property type="match status" value="1"/>
</dbReference>
<protein>
    <submittedName>
        <fullName evidence="4">Peptidyl-prolyl cis-trans isomerase SurA</fullName>
        <ecNumber evidence="4">5.2.1.8</ecNumber>
    </submittedName>
</protein>
<dbReference type="InterPro" id="IPR046357">
    <property type="entry name" value="PPIase_dom_sf"/>
</dbReference>
<dbReference type="Gene3D" id="3.10.50.40">
    <property type="match status" value="2"/>
</dbReference>
<dbReference type="EMBL" id="JACHGF010000007">
    <property type="protein sequence ID" value="MBB5285866.1"/>
    <property type="molecule type" value="Genomic_DNA"/>
</dbReference>
<accession>A0A840TNL3</accession>
<feature type="chain" id="PRO_5032934482" evidence="2">
    <location>
        <begin position="29"/>
        <end position="768"/>
    </location>
</feature>
<evidence type="ECO:0000313" key="5">
    <source>
        <dbReference type="Proteomes" id="UP000557307"/>
    </source>
</evidence>
<dbReference type="PROSITE" id="PS51257">
    <property type="entry name" value="PROKAR_LIPOPROTEIN"/>
    <property type="match status" value="1"/>
</dbReference>
<dbReference type="PANTHER" id="PTHR47245:SF2">
    <property type="entry name" value="PEPTIDYL-PROLYL CIS-TRANS ISOMERASE HP_0175-RELATED"/>
    <property type="match status" value="1"/>
</dbReference>
<sequence>MPMSRLLWALVATTLVLSCKTSSPPQQATPVETVTLLQLGDRHFSPDEFFQSYTKNRFSADSAKALSAREYFDLYTNLKLKVLAAQQEGRDTASDFKEEIASYRETLAKNYLVDKNLVEELTSEAYERLKEEVHVSHMLIAVSEFAAPADTLSAYRAAVAMRARLLEGVDFAEMAEKFSKDPTAPQNRGDLGYFTAFQMLYPFENAAYQTPVGQISEPVRTRSGYHLIKVHDRRPSRGKIQVAHLMVRLTPNATPDEIATAQKRAEEAHQRLTKGEAWEKIVGIYSDDFQSRKSNGVLPLFGTGEMVPPFEEAAFSLATVGEFSRPVRSPYGWHIIRLLQKRSMEPYATMAPALRQKVVTDSRGKVVEDATYRRLRAQYAILENPDTWAQLAKLADSSLVKGTWVAPTTPGTSVGQVLFSIEKQNYAAQSFLEYVQNRQKPRPAGSAPEVVLRSFYQDYLRARLQDYEKNNLETKYPDFRTLMNEIREGVLLSQVMEKYVWQRSLADSVGQQRLYDQNREKYRYPERALATIVSTPDTATLRQVRQSLAQSPYPLRRKGEELLFAKGQSTFTPELREKLFGLLATLVRNQEYVVEVSAYRTPDEADSVSANRLRNTVKYLTDNQIPIVRIIEKDHGSFRPVPEPDRNRRVGFQFYSRSKQDVAKAFNAELSQSSADEPVSLEEGYFSQGYDLLRGARWEVGEQTLANAGNARWIEIRRIEPARVKTFAEARGSVINDYQKVLEQQWLNSLRAQFPVKVNEPELEKLVR</sequence>
<dbReference type="PANTHER" id="PTHR47245">
    <property type="entry name" value="PEPTIDYLPROLYL ISOMERASE"/>
    <property type="match status" value="1"/>
</dbReference>
<evidence type="ECO:0000313" key="4">
    <source>
        <dbReference type="EMBL" id="MBB5285866.1"/>
    </source>
</evidence>
<dbReference type="Proteomes" id="UP000557307">
    <property type="component" value="Unassembled WGS sequence"/>
</dbReference>
<dbReference type="GO" id="GO:0003755">
    <property type="term" value="F:peptidyl-prolyl cis-trans isomerase activity"/>
    <property type="evidence" value="ECO:0007669"/>
    <property type="project" value="UniProtKB-KW"/>
</dbReference>
<comment type="caution">
    <text evidence="4">The sequence shown here is derived from an EMBL/GenBank/DDBJ whole genome shotgun (WGS) entry which is preliminary data.</text>
</comment>
<feature type="domain" description="PpiC" evidence="3">
    <location>
        <begin position="130"/>
        <end position="232"/>
    </location>
</feature>
<keyword evidence="5" id="KW-1185">Reference proteome</keyword>
<keyword evidence="2" id="KW-0732">Signal</keyword>
<dbReference type="SUPFAM" id="SSF54534">
    <property type="entry name" value="FKBP-like"/>
    <property type="match status" value="2"/>
</dbReference>
<dbReference type="EC" id="5.2.1.8" evidence="4"/>
<evidence type="ECO:0000256" key="2">
    <source>
        <dbReference type="SAM" id="SignalP"/>
    </source>
</evidence>
<feature type="domain" description="PpiC" evidence="3">
    <location>
        <begin position="237"/>
        <end position="340"/>
    </location>
</feature>
<evidence type="ECO:0000256" key="1">
    <source>
        <dbReference type="PROSITE-ProRule" id="PRU00278"/>
    </source>
</evidence>
<dbReference type="InterPro" id="IPR036737">
    <property type="entry name" value="OmpA-like_sf"/>
</dbReference>
<dbReference type="Pfam" id="PF13616">
    <property type="entry name" value="Rotamase_3"/>
    <property type="match status" value="1"/>
</dbReference>
<proteinExistence type="predicted"/>
<dbReference type="PROSITE" id="PS50198">
    <property type="entry name" value="PPIC_PPIASE_2"/>
    <property type="match status" value="2"/>
</dbReference>
<evidence type="ECO:0000259" key="3">
    <source>
        <dbReference type="PROSITE" id="PS50198"/>
    </source>
</evidence>
<dbReference type="Gene3D" id="3.30.1330.60">
    <property type="entry name" value="OmpA-like domain"/>
    <property type="match status" value="1"/>
</dbReference>